<dbReference type="Proteomes" id="UP000000768">
    <property type="component" value="Chromosome 4"/>
</dbReference>
<dbReference type="Gramene" id="OQU85451">
    <property type="protein sequence ID" value="OQU85451"/>
    <property type="gene ID" value="SORBI_3004G246950"/>
</dbReference>
<dbReference type="AlphaFoldDB" id="A0A1Z5RPD1"/>
<proteinExistence type="predicted"/>
<dbReference type="EMBL" id="CM000763">
    <property type="protein sequence ID" value="OQU85451.1"/>
    <property type="molecule type" value="Genomic_DNA"/>
</dbReference>
<protein>
    <submittedName>
        <fullName evidence="1">Uncharacterized protein</fullName>
    </submittedName>
</protein>
<gene>
    <name evidence="1" type="ORF">SORBI_3004G246950</name>
</gene>
<dbReference type="InParanoid" id="A0A1Z5RPD1"/>
<reference evidence="2" key="2">
    <citation type="journal article" date="2018" name="Plant J.">
        <title>The Sorghum bicolor reference genome: improved assembly, gene annotations, a transcriptome atlas, and signatures of genome organization.</title>
        <authorList>
            <person name="McCormick R.F."/>
            <person name="Truong S.K."/>
            <person name="Sreedasyam A."/>
            <person name="Jenkins J."/>
            <person name="Shu S."/>
            <person name="Sims D."/>
            <person name="Kennedy M."/>
            <person name="Amirebrahimi M."/>
            <person name="Weers B.D."/>
            <person name="McKinley B."/>
            <person name="Mattison A."/>
            <person name="Morishige D.T."/>
            <person name="Grimwood J."/>
            <person name="Schmutz J."/>
            <person name="Mullet J.E."/>
        </authorList>
    </citation>
    <scope>NUCLEOTIDE SEQUENCE [LARGE SCALE GENOMIC DNA]</scope>
    <source>
        <strain evidence="2">cv. BTx623</strain>
    </source>
</reference>
<organism evidence="1 2">
    <name type="scientific">Sorghum bicolor</name>
    <name type="common">Sorghum</name>
    <name type="synonym">Sorghum vulgare</name>
    <dbReference type="NCBI Taxonomy" id="4558"/>
    <lineage>
        <taxon>Eukaryota</taxon>
        <taxon>Viridiplantae</taxon>
        <taxon>Streptophyta</taxon>
        <taxon>Embryophyta</taxon>
        <taxon>Tracheophyta</taxon>
        <taxon>Spermatophyta</taxon>
        <taxon>Magnoliopsida</taxon>
        <taxon>Liliopsida</taxon>
        <taxon>Poales</taxon>
        <taxon>Poaceae</taxon>
        <taxon>PACMAD clade</taxon>
        <taxon>Panicoideae</taxon>
        <taxon>Andropogonodae</taxon>
        <taxon>Andropogoneae</taxon>
        <taxon>Sorghinae</taxon>
        <taxon>Sorghum</taxon>
    </lineage>
</organism>
<accession>A0A1Z5RPD1</accession>
<evidence type="ECO:0000313" key="1">
    <source>
        <dbReference type="EMBL" id="OQU85451.1"/>
    </source>
</evidence>
<sequence>MWGELRKMGTGRQAITHALDQRPFVACKLVRSKSGHRNWNVVLCLNNAEI</sequence>
<keyword evidence="2" id="KW-1185">Reference proteome</keyword>
<reference evidence="1 2" key="1">
    <citation type="journal article" date="2009" name="Nature">
        <title>The Sorghum bicolor genome and the diversification of grasses.</title>
        <authorList>
            <person name="Paterson A.H."/>
            <person name="Bowers J.E."/>
            <person name="Bruggmann R."/>
            <person name="Dubchak I."/>
            <person name="Grimwood J."/>
            <person name="Gundlach H."/>
            <person name="Haberer G."/>
            <person name="Hellsten U."/>
            <person name="Mitros T."/>
            <person name="Poliakov A."/>
            <person name="Schmutz J."/>
            <person name="Spannagl M."/>
            <person name="Tang H."/>
            <person name="Wang X."/>
            <person name="Wicker T."/>
            <person name="Bharti A.K."/>
            <person name="Chapman J."/>
            <person name="Feltus F.A."/>
            <person name="Gowik U."/>
            <person name="Grigoriev I.V."/>
            <person name="Lyons E."/>
            <person name="Maher C.A."/>
            <person name="Martis M."/>
            <person name="Narechania A."/>
            <person name="Otillar R.P."/>
            <person name="Penning B.W."/>
            <person name="Salamov A.A."/>
            <person name="Wang Y."/>
            <person name="Zhang L."/>
            <person name="Carpita N.C."/>
            <person name="Freeling M."/>
            <person name="Gingle A.R."/>
            <person name="Hash C.T."/>
            <person name="Keller B."/>
            <person name="Klein P."/>
            <person name="Kresovich S."/>
            <person name="McCann M.C."/>
            <person name="Ming R."/>
            <person name="Peterson D.G."/>
            <person name="Mehboob-ur-Rahman"/>
            <person name="Ware D."/>
            <person name="Westhoff P."/>
            <person name="Mayer K.F."/>
            <person name="Messing J."/>
            <person name="Rokhsar D.S."/>
        </authorList>
    </citation>
    <scope>NUCLEOTIDE SEQUENCE [LARGE SCALE GENOMIC DNA]</scope>
    <source>
        <strain evidence="2">cv. BTx623</strain>
    </source>
</reference>
<evidence type="ECO:0000313" key="2">
    <source>
        <dbReference type="Proteomes" id="UP000000768"/>
    </source>
</evidence>
<name>A0A1Z5RPD1_SORBI</name>